<dbReference type="Proteomes" id="UP000199542">
    <property type="component" value="Unassembled WGS sequence"/>
</dbReference>
<evidence type="ECO:0000256" key="8">
    <source>
        <dbReference type="ARBA" id="ARBA00022741"/>
    </source>
</evidence>
<sequence>MRLKLVAVAVAALAPVVAMLVYNEVETRLQRNEEIRGNAAQAARLAASEVERIIEGLHGLLVAVASMPAIQDLDAAACDQALRSVASSVSNIRTIFVTDLTGHPVCGSVEPPSGVRFADRDYFRQALASGRFVVGTYTDSRMSKGAVLPVAMPLMKEGVAQRVLVTGLRLEWLQDRIAERDVEGGNAITIADGKGTILARVPYPERFVGTAIPAAFQHLIYADFPGIIEVTGQDGIERILGYRPIKLPNSPLYIGAGISKEEAFAPINRATEVNALSIIGGALLAFLAAVLIGNRFIVRPIHHIARVMGDWRAGRTDARTGMNPAKDELGAVGATLDSLLDELDARHRQAKEAEDERDLLSREMAHRVKNGYALVQAIARQSFAKSDPSRYAVFSERLTALAGAYDLILTREAHSADMSETIRKSLRPHHEVDASRMEVTGPQVSLPAELTLALSLVVHELGTNAMKYGALSTDEGRIVVNWTLTDRRVLLTWQESGGPEVTRPNARGFGSVLIEKAFPAKYQAKSLFTYGTSGLIFELAFFLPPDPTDDHPATSFQVAGAKSEDGALENPRKAGHV</sequence>
<keyword evidence="8" id="KW-0547">Nucleotide-binding</keyword>
<evidence type="ECO:0000256" key="9">
    <source>
        <dbReference type="ARBA" id="ARBA00022777"/>
    </source>
</evidence>
<feature type="region of interest" description="Disordered" evidence="14">
    <location>
        <begin position="552"/>
        <end position="577"/>
    </location>
</feature>
<keyword evidence="13" id="KW-0175">Coiled coil</keyword>
<dbReference type="RefSeq" id="WP_092585863.1">
    <property type="nucleotide sequence ID" value="NZ_FMTM01000004.1"/>
</dbReference>
<dbReference type="AlphaFoldDB" id="A0A1G4S0Y7"/>
<feature type="domain" description="HAMP" evidence="16">
    <location>
        <begin position="295"/>
        <end position="348"/>
    </location>
</feature>
<dbReference type="GO" id="GO:0004673">
    <property type="term" value="F:protein histidine kinase activity"/>
    <property type="evidence" value="ECO:0007669"/>
    <property type="project" value="UniProtKB-EC"/>
</dbReference>
<name>A0A1G4S0Y7_9HYPH</name>
<protein>
    <recommendedName>
        <fullName evidence="3">histidine kinase</fullName>
        <ecNumber evidence="3">2.7.13.3</ecNumber>
    </recommendedName>
</protein>
<dbReference type="EC" id="2.7.13.3" evidence="3"/>
<dbReference type="Pfam" id="PF02743">
    <property type="entry name" value="dCache_1"/>
    <property type="match status" value="1"/>
</dbReference>
<accession>A0A1G4S0Y7</accession>
<dbReference type="SMART" id="SM00911">
    <property type="entry name" value="HWE_HK"/>
    <property type="match status" value="1"/>
</dbReference>
<dbReference type="GO" id="GO:0005886">
    <property type="term" value="C:plasma membrane"/>
    <property type="evidence" value="ECO:0007669"/>
    <property type="project" value="UniProtKB-SubCell"/>
</dbReference>
<evidence type="ECO:0000256" key="15">
    <source>
        <dbReference type="SAM" id="Phobius"/>
    </source>
</evidence>
<dbReference type="GO" id="GO:0005524">
    <property type="term" value="F:ATP binding"/>
    <property type="evidence" value="ECO:0007669"/>
    <property type="project" value="UniProtKB-KW"/>
</dbReference>
<feature type="coiled-coil region" evidence="13">
    <location>
        <begin position="336"/>
        <end position="363"/>
    </location>
</feature>
<evidence type="ECO:0000256" key="6">
    <source>
        <dbReference type="ARBA" id="ARBA00022679"/>
    </source>
</evidence>
<dbReference type="EMBL" id="FMTM01000004">
    <property type="protein sequence ID" value="SCW62661.1"/>
    <property type="molecule type" value="Genomic_DNA"/>
</dbReference>
<evidence type="ECO:0000256" key="4">
    <source>
        <dbReference type="ARBA" id="ARBA00022475"/>
    </source>
</evidence>
<evidence type="ECO:0000256" key="3">
    <source>
        <dbReference type="ARBA" id="ARBA00012438"/>
    </source>
</evidence>
<evidence type="ECO:0000256" key="11">
    <source>
        <dbReference type="ARBA" id="ARBA00022989"/>
    </source>
</evidence>
<evidence type="ECO:0000313" key="18">
    <source>
        <dbReference type="Proteomes" id="UP000199542"/>
    </source>
</evidence>
<dbReference type="SUPFAM" id="SSF158472">
    <property type="entry name" value="HAMP domain-like"/>
    <property type="match status" value="1"/>
</dbReference>
<comment type="subcellular location">
    <subcellularLocation>
        <location evidence="2">Cell membrane</location>
        <topology evidence="2">Multi-pass membrane protein</topology>
    </subcellularLocation>
</comment>
<evidence type="ECO:0000256" key="14">
    <source>
        <dbReference type="SAM" id="MobiDB-lite"/>
    </source>
</evidence>
<evidence type="ECO:0000256" key="1">
    <source>
        <dbReference type="ARBA" id="ARBA00000085"/>
    </source>
</evidence>
<dbReference type="GO" id="GO:0007165">
    <property type="term" value="P:signal transduction"/>
    <property type="evidence" value="ECO:0007669"/>
    <property type="project" value="InterPro"/>
</dbReference>
<evidence type="ECO:0000259" key="16">
    <source>
        <dbReference type="PROSITE" id="PS50885"/>
    </source>
</evidence>
<keyword evidence="5" id="KW-0597">Phosphoprotein</keyword>
<dbReference type="PANTHER" id="PTHR41523">
    <property type="entry name" value="TWO-COMPONENT SYSTEM SENSOR PROTEIN"/>
    <property type="match status" value="1"/>
</dbReference>
<evidence type="ECO:0000256" key="7">
    <source>
        <dbReference type="ARBA" id="ARBA00022692"/>
    </source>
</evidence>
<evidence type="ECO:0000256" key="12">
    <source>
        <dbReference type="ARBA" id="ARBA00023136"/>
    </source>
</evidence>
<dbReference type="InterPro" id="IPR033479">
    <property type="entry name" value="dCache_1"/>
</dbReference>
<reference evidence="17 18" key="1">
    <citation type="submission" date="2016-10" db="EMBL/GenBank/DDBJ databases">
        <authorList>
            <person name="de Groot N.N."/>
        </authorList>
    </citation>
    <scope>NUCLEOTIDE SEQUENCE [LARGE SCALE GENOMIC DNA]</scope>
    <source>
        <strain evidence="17 18">CGMCC 1.3401</strain>
    </source>
</reference>
<dbReference type="Gene3D" id="3.30.450.20">
    <property type="entry name" value="PAS domain"/>
    <property type="match status" value="2"/>
</dbReference>
<dbReference type="Gene3D" id="6.10.340.10">
    <property type="match status" value="1"/>
</dbReference>
<feature type="transmembrane region" description="Helical" evidence="15">
    <location>
        <begin position="275"/>
        <end position="298"/>
    </location>
</feature>
<keyword evidence="6" id="KW-0808">Transferase</keyword>
<evidence type="ECO:0000256" key="2">
    <source>
        <dbReference type="ARBA" id="ARBA00004651"/>
    </source>
</evidence>
<comment type="catalytic activity">
    <reaction evidence="1">
        <text>ATP + protein L-histidine = ADP + protein N-phospho-L-histidine.</text>
        <dbReference type="EC" id="2.7.13.3"/>
    </reaction>
</comment>
<keyword evidence="10" id="KW-0067">ATP-binding</keyword>
<keyword evidence="11 15" id="KW-1133">Transmembrane helix</keyword>
<dbReference type="PROSITE" id="PS50885">
    <property type="entry name" value="HAMP"/>
    <property type="match status" value="1"/>
</dbReference>
<evidence type="ECO:0000313" key="17">
    <source>
        <dbReference type="EMBL" id="SCW62661.1"/>
    </source>
</evidence>
<evidence type="ECO:0000256" key="5">
    <source>
        <dbReference type="ARBA" id="ARBA00022553"/>
    </source>
</evidence>
<dbReference type="Gene3D" id="3.30.565.10">
    <property type="entry name" value="Histidine kinase-like ATPase, C-terminal domain"/>
    <property type="match status" value="1"/>
</dbReference>
<keyword evidence="12 15" id="KW-0472">Membrane</keyword>
<dbReference type="Pfam" id="PF07536">
    <property type="entry name" value="HWE_HK"/>
    <property type="match status" value="1"/>
</dbReference>
<organism evidence="17 18">
    <name type="scientific">Rhizobium mongolense subsp. loessense</name>
    <dbReference type="NCBI Taxonomy" id="158890"/>
    <lineage>
        <taxon>Bacteria</taxon>
        <taxon>Pseudomonadati</taxon>
        <taxon>Pseudomonadota</taxon>
        <taxon>Alphaproteobacteria</taxon>
        <taxon>Hyphomicrobiales</taxon>
        <taxon>Rhizobiaceae</taxon>
        <taxon>Rhizobium/Agrobacterium group</taxon>
        <taxon>Rhizobium</taxon>
    </lineage>
</organism>
<keyword evidence="4" id="KW-1003">Cell membrane</keyword>
<keyword evidence="7 15" id="KW-0812">Transmembrane</keyword>
<dbReference type="CDD" id="cd12915">
    <property type="entry name" value="PDC2_DGC_like"/>
    <property type="match status" value="1"/>
</dbReference>
<dbReference type="InterPro" id="IPR011102">
    <property type="entry name" value="Sig_transdc_His_kinase_HWE"/>
</dbReference>
<dbReference type="CDD" id="cd12914">
    <property type="entry name" value="PDC1_DGC_like"/>
    <property type="match status" value="1"/>
</dbReference>
<gene>
    <name evidence="17" type="ORF">SAMN02927900_03272</name>
</gene>
<keyword evidence="9 17" id="KW-0418">Kinase</keyword>
<dbReference type="SMART" id="SM00304">
    <property type="entry name" value="HAMP"/>
    <property type="match status" value="1"/>
</dbReference>
<dbReference type="InterPro" id="IPR003660">
    <property type="entry name" value="HAMP_dom"/>
</dbReference>
<dbReference type="InterPro" id="IPR036890">
    <property type="entry name" value="HATPase_C_sf"/>
</dbReference>
<dbReference type="PANTHER" id="PTHR41523:SF7">
    <property type="entry name" value="HISTIDINE KINASE"/>
    <property type="match status" value="1"/>
</dbReference>
<proteinExistence type="predicted"/>
<evidence type="ECO:0000256" key="13">
    <source>
        <dbReference type="SAM" id="Coils"/>
    </source>
</evidence>
<evidence type="ECO:0000256" key="10">
    <source>
        <dbReference type="ARBA" id="ARBA00022840"/>
    </source>
</evidence>